<feature type="compositionally biased region" description="Polar residues" evidence="1">
    <location>
        <begin position="46"/>
        <end position="55"/>
    </location>
</feature>
<feature type="compositionally biased region" description="Polar residues" evidence="1">
    <location>
        <begin position="224"/>
        <end position="247"/>
    </location>
</feature>
<feature type="region of interest" description="Disordered" evidence="1">
    <location>
        <begin position="1"/>
        <end position="86"/>
    </location>
</feature>
<evidence type="ECO:0000313" key="2">
    <source>
        <dbReference type="EMBL" id="KAF2120233.1"/>
    </source>
</evidence>
<gene>
    <name evidence="2" type="ORF">BDV96DRAFT_642079</name>
</gene>
<dbReference type="Proteomes" id="UP000799770">
    <property type="component" value="Unassembled WGS sequence"/>
</dbReference>
<evidence type="ECO:0000313" key="3">
    <source>
        <dbReference type="Proteomes" id="UP000799770"/>
    </source>
</evidence>
<name>A0A6A5ZMY6_9PLEO</name>
<protein>
    <submittedName>
        <fullName evidence="2">Uncharacterized protein</fullName>
    </submittedName>
</protein>
<reference evidence="2" key="1">
    <citation type="journal article" date="2020" name="Stud. Mycol.">
        <title>101 Dothideomycetes genomes: a test case for predicting lifestyles and emergence of pathogens.</title>
        <authorList>
            <person name="Haridas S."/>
            <person name="Albert R."/>
            <person name="Binder M."/>
            <person name="Bloem J."/>
            <person name="Labutti K."/>
            <person name="Salamov A."/>
            <person name="Andreopoulos B."/>
            <person name="Baker S."/>
            <person name="Barry K."/>
            <person name="Bills G."/>
            <person name="Bluhm B."/>
            <person name="Cannon C."/>
            <person name="Castanera R."/>
            <person name="Culley D."/>
            <person name="Daum C."/>
            <person name="Ezra D."/>
            <person name="Gonzalez J."/>
            <person name="Henrissat B."/>
            <person name="Kuo A."/>
            <person name="Liang C."/>
            <person name="Lipzen A."/>
            <person name="Lutzoni F."/>
            <person name="Magnuson J."/>
            <person name="Mondo S."/>
            <person name="Nolan M."/>
            <person name="Ohm R."/>
            <person name="Pangilinan J."/>
            <person name="Park H.-J."/>
            <person name="Ramirez L."/>
            <person name="Alfaro M."/>
            <person name="Sun H."/>
            <person name="Tritt A."/>
            <person name="Yoshinaga Y."/>
            <person name="Zwiers L.-H."/>
            <person name="Turgeon B."/>
            <person name="Goodwin S."/>
            <person name="Spatafora J."/>
            <person name="Crous P."/>
            <person name="Grigoriev I."/>
        </authorList>
    </citation>
    <scope>NUCLEOTIDE SEQUENCE</scope>
    <source>
        <strain evidence="2">CBS 627.86</strain>
    </source>
</reference>
<evidence type="ECO:0000256" key="1">
    <source>
        <dbReference type="SAM" id="MobiDB-lite"/>
    </source>
</evidence>
<feature type="compositionally biased region" description="Polar residues" evidence="1">
    <location>
        <begin position="74"/>
        <end position="86"/>
    </location>
</feature>
<dbReference type="EMBL" id="ML977314">
    <property type="protein sequence ID" value="KAF2120233.1"/>
    <property type="molecule type" value="Genomic_DNA"/>
</dbReference>
<proteinExistence type="predicted"/>
<dbReference type="AlphaFoldDB" id="A0A6A5ZMY6"/>
<feature type="region of interest" description="Disordered" evidence="1">
    <location>
        <begin position="224"/>
        <end position="249"/>
    </location>
</feature>
<feature type="compositionally biased region" description="Polar residues" evidence="1">
    <location>
        <begin position="11"/>
        <end position="29"/>
    </location>
</feature>
<organism evidence="2 3">
    <name type="scientific">Lophiotrema nucula</name>
    <dbReference type="NCBI Taxonomy" id="690887"/>
    <lineage>
        <taxon>Eukaryota</taxon>
        <taxon>Fungi</taxon>
        <taxon>Dikarya</taxon>
        <taxon>Ascomycota</taxon>
        <taxon>Pezizomycotina</taxon>
        <taxon>Dothideomycetes</taxon>
        <taxon>Pleosporomycetidae</taxon>
        <taxon>Pleosporales</taxon>
        <taxon>Lophiotremataceae</taxon>
        <taxon>Lophiotrema</taxon>
    </lineage>
</organism>
<sequence>MKLQKRERKQQSGSISTKLRKTPQTTQSLPEVGHSSLHLYPARSYPSKSAPTFQKQRPDIITVGPPTPTLRTKPPQTLSRSRPGAQTETAVLPSIVLMPSPGENSGQSVTLFKDPAKRSQCDDTIDLVTVFSLTLHRFGKFPLRPIISYDFPEEVQPFYIASAEEPEVKKTGTNGDDAKATGVRQDGKRAAVSFTRHSSCENPQAASESIVMMKLCNHKVYGSSKASGANTENKQAPQSRTPPQSIVYNGEDHRRHSQTCARDASYVEQAVTSATWSPEDFASTIRSVKQVHFPPVRRKSSPIQLLKEAYHRRRYSMDL</sequence>
<keyword evidence="3" id="KW-1185">Reference proteome</keyword>
<accession>A0A6A5ZMY6</accession>